<protein>
    <submittedName>
        <fullName evidence="1">2-hydroxyacyl-CoA dehydratase</fullName>
    </submittedName>
</protein>
<sequence>MSDNANRVEFTREMKKDYTIITPNMAPIHFELIKNVLESFGYHIDLLRTTGREIADEGLKYVHNDTCYPALLSIGQLMHALHSGKYDLHKVALIMTQTGGGCRASNYIHLLRKALKKDGLDFIPVISLNLSGLESNSGFKITLPMIRQAIAALTYGDLLMLLKNQTKPYEVTPGESDALVDSWTNQLTKLFQQGKAFSQREVREYFQKIAQSFADIKRRDVEKIKVGVVGEIYVKYSPLANNNLEQFLFEQDCEVMVPGILSFMIFKVDNRLEDIRLYGGSQAKKQVCTLLKWYFTKYETDLIAAVKQFPQFTAPAPYSHLKELAGKVIGYGCKMGEGWLLTAEAMELVESGYGNVVCAQPFGCLPNHIVGKGMIRKVKNLYPQANIVPIDYDPSATQVNQENRIKLMLAVAKENLRDQEEAAPKASAAAPAHA</sequence>
<accession>A0A9D2M0K2</accession>
<name>A0A9D2M0K2_9FIRM</name>
<dbReference type="PANTHER" id="PTHR32329:SF4">
    <property type="entry name" value="ACTIVATOR OF 2-HYDROXYACYL-COA DEHYDRATASE"/>
    <property type="match status" value="1"/>
</dbReference>
<evidence type="ECO:0000313" key="2">
    <source>
        <dbReference type="Proteomes" id="UP000824214"/>
    </source>
</evidence>
<reference evidence="1" key="2">
    <citation type="submission" date="2021-04" db="EMBL/GenBank/DDBJ databases">
        <authorList>
            <person name="Gilroy R."/>
        </authorList>
    </citation>
    <scope>NUCLEOTIDE SEQUENCE</scope>
    <source>
        <strain evidence="1">ChiBcolR8-3208</strain>
    </source>
</reference>
<dbReference type="Proteomes" id="UP000824214">
    <property type="component" value="Unassembled WGS sequence"/>
</dbReference>
<organism evidence="1 2">
    <name type="scientific">Candidatus Acutalibacter ornithocaccae</name>
    <dbReference type="NCBI Taxonomy" id="2838416"/>
    <lineage>
        <taxon>Bacteria</taxon>
        <taxon>Bacillati</taxon>
        <taxon>Bacillota</taxon>
        <taxon>Clostridia</taxon>
        <taxon>Eubacteriales</taxon>
        <taxon>Acutalibacteraceae</taxon>
        <taxon>Acutalibacter</taxon>
    </lineage>
</organism>
<dbReference type="AlphaFoldDB" id="A0A9D2M0K2"/>
<dbReference type="InterPro" id="IPR051805">
    <property type="entry name" value="Dehydratase_Activator_Redct"/>
</dbReference>
<evidence type="ECO:0000313" key="1">
    <source>
        <dbReference type="EMBL" id="HJB38354.1"/>
    </source>
</evidence>
<reference evidence="1" key="1">
    <citation type="journal article" date="2021" name="PeerJ">
        <title>Extensive microbial diversity within the chicken gut microbiome revealed by metagenomics and culture.</title>
        <authorList>
            <person name="Gilroy R."/>
            <person name="Ravi A."/>
            <person name="Getino M."/>
            <person name="Pursley I."/>
            <person name="Horton D.L."/>
            <person name="Alikhan N.F."/>
            <person name="Baker D."/>
            <person name="Gharbi K."/>
            <person name="Hall N."/>
            <person name="Watson M."/>
            <person name="Adriaenssens E.M."/>
            <person name="Foster-Nyarko E."/>
            <person name="Jarju S."/>
            <person name="Secka A."/>
            <person name="Antonio M."/>
            <person name="Oren A."/>
            <person name="Chaudhuri R.R."/>
            <person name="La Ragione R."/>
            <person name="Hildebrand F."/>
            <person name="Pallen M.J."/>
        </authorList>
    </citation>
    <scope>NUCLEOTIDE SEQUENCE</scope>
    <source>
        <strain evidence="1">ChiBcolR8-3208</strain>
    </source>
</reference>
<dbReference type="PANTHER" id="PTHR32329">
    <property type="entry name" value="BIFUNCTIONAL PROTEIN [INCLUDES 2-HYDROXYACYL-COA DEHYDRATASE (N-TER) AND ITS ACTIVATOR DOMAIN (C_TERM)-RELATED"/>
    <property type="match status" value="1"/>
</dbReference>
<dbReference type="EMBL" id="DWXZ01000211">
    <property type="protein sequence ID" value="HJB38354.1"/>
    <property type="molecule type" value="Genomic_DNA"/>
</dbReference>
<gene>
    <name evidence="1" type="ORF">H9942_09875</name>
</gene>
<comment type="caution">
    <text evidence="1">The sequence shown here is derived from an EMBL/GenBank/DDBJ whole genome shotgun (WGS) entry which is preliminary data.</text>
</comment>
<proteinExistence type="predicted"/>